<proteinExistence type="predicted"/>
<gene>
    <name evidence="1" type="ORF">NM208_g6561</name>
</gene>
<keyword evidence="2" id="KW-1185">Reference proteome</keyword>
<accession>A0ACC1SCM6</accession>
<evidence type="ECO:0000313" key="1">
    <source>
        <dbReference type="EMBL" id="KAJ3536822.1"/>
    </source>
</evidence>
<dbReference type="Proteomes" id="UP001148629">
    <property type="component" value="Unassembled WGS sequence"/>
</dbReference>
<evidence type="ECO:0000313" key="2">
    <source>
        <dbReference type="Proteomes" id="UP001148629"/>
    </source>
</evidence>
<sequence length="247" mass="26349">MVLTADTPIALITGANQGIGLAAAEQLAEHQYHVIVGSRDLANGEQVASEISSRGHSASSVQLDVDSDESIAAAVKHISETYGRLDVLINNAAILLDLDYKDRLSTREIFTKTFSTNVFGAACLTDSCIALLLKSQSPRLIFVSTSMGSVQLAADKTSPDYFSGFPSYRSSKAALNMLALNYHRVLKDTSALVHVVCPGLVHTHLCTFNESVQTPPNVGATRIVELATMKSGKAPASFTDKNGPVPW</sequence>
<organism evidence="1 2">
    <name type="scientific">Fusarium decemcellulare</name>
    <dbReference type="NCBI Taxonomy" id="57161"/>
    <lineage>
        <taxon>Eukaryota</taxon>
        <taxon>Fungi</taxon>
        <taxon>Dikarya</taxon>
        <taxon>Ascomycota</taxon>
        <taxon>Pezizomycotina</taxon>
        <taxon>Sordariomycetes</taxon>
        <taxon>Hypocreomycetidae</taxon>
        <taxon>Hypocreales</taxon>
        <taxon>Nectriaceae</taxon>
        <taxon>Fusarium</taxon>
        <taxon>Fusarium decemcellulare species complex</taxon>
    </lineage>
</organism>
<comment type="caution">
    <text evidence="1">The sequence shown here is derived from an EMBL/GenBank/DDBJ whole genome shotgun (WGS) entry which is preliminary data.</text>
</comment>
<name>A0ACC1SCM6_9HYPO</name>
<protein>
    <submittedName>
        <fullName evidence="1">Uncharacterized protein</fullName>
    </submittedName>
</protein>
<reference evidence="1" key="1">
    <citation type="submission" date="2022-08" db="EMBL/GenBank/DDBJ databases">
        <title>Genome Sequence of Fusarium decemcellulare.</title>
        <authorList>
            <person name="Buettner E."/>
        </authorList>
    </citation>
    <scope>NUCLEOTIDE SEQUENCE</scope>
    <source>
        <strain evidence="1">Babe19</strain>
    </source>
</reference>
<dbReference type="EMBL" id="JANRMS010000616">
    <property type="protein sequence ID" value="KAJ3536822.1"/>
    <property type="molecule type" value="Genomic_DNA"/>
</dbReference>